<comment type="caution">
    <text evidence="1">The sequence shown here is derived from an EMBL/GenBank/DDBJ whole genome shotgun (WGS) entry which is preliminary data.</text>
</comment>
<dbReference type="EMBL" id="JWZT01001984">
    <property type="protein sequence ID" value="KII70736.1"/>
    <property type="molecule type" value="Genomic_DNA"/>
</dbReference>
<dbReference type="InterPro" id="IPR050951">
    <property type="entry name" value="Retrovirus_Pol_polyprotein"/>
</dbReference>
<dbReference type="Gene3D" id="3.10.10.10">
    <property type="entry name" value="HIV Type 1 Reverse Transcriptase, subunit A, domain 1"/>
    <property type="match status" value="1"/>
</dbReference>
<accession>A0A0C2MTT6</accession>
<organism evidence="1 2">
    <name type="scientific">Thelohanellus kitauei</name>
    <name type="common">Myxosporean</name>
    <dbReference type="NCBI Taxonomy" id="669202"/>
    <lineage>
        <taxon>Eukaryota</taxon>
        <taxon>Metazoa</taxon>
        <taxon>Cnidaria</taxon>
        <taxon>Myxozoa</taxon>
        <taxon>Myxosporea</taxon>
        <taxon>Bivalvulida</taxon>
        <taxon>Platysporina</taxon>
        <taxon>Myxobolidae</taxon>
        <taxon>Thelohanellus</taxon>
    </lineage>
</organism>
<protein>
    <submittedName>
        <fullName evidence="1">Uncharacterized protein</fullName>
    </submittedName>
</protein>
<sequence>MLFSKQTIVPAFENFDLAKEEFGSYHRRLRLISAPMALAMKKIKFTHNFRISTEWKFIIFTREWNSMGVAYSIPRYIGNGWPNIGPSPKGVAASVSIDDANAIIIRTPHRGIQAAILQKKAPTLKQVLSIVEAIVLTSRTLNVIENEALVVQMNILDSKRSLEGKKKWQRLKAARMALLIIKERITVHIEEVGRSQYPHCFQKQSPKYSSKFQLRERVKKEIDQLVANNIFTRAPHIEWPFQIVVVTKVNAEIRIRVYIGVGLNSQLHVNQHFLSTINDLVLKLKDRQIFSKIDPREKCELLKIEDTYLDQILSSDDMRQASTRVYVIIKFPKLGHIAELMRFIGKVYFYTKYIPNYAMITEPLNLLRQNRGMFVLNKPQQDAFENLKT</sequence>
<keyword evidence="2" id="KW-1185">Reference proteome</keyword>
<dbReference type="OrthoDB" id="8067892at2759"/>
<evidence type="ECO:0000313" key="1">
    <source>
        <dbReference type="EMBL" id="KII70736.1"/>
    </source>
</evidence>
<gene>
    <name evidence="1" type="ORF">RF11_06017</name>
</gene>
<evidence type="ECO:0000313" key="2">
    <source>
        <dbReference type="Proteomes" id="UP000031668"/>
    </source>
</evidence>
<reference evidence="1 2" key="1">
    <citation type="journal article" date="2014" name="Genome Biol. Evol.">
        <title>The genome of the myxosporean Thelohanellus kitauei shows adaptations to nutrient acquisition within its fish host.</title>
        <authorList>
            <person name="Yang Y."/>
            <person name="Xiong J."/>
            <person name="Zhou Z."/>
            <person name="Huo F."/>
            <person name="Miao W."/>
            <person name="Ran C."/>
            <person name="Liu Y."/>
            <person name="Zhang J."/>
            <person name="Feng J."/>
            <person name="Wang M."/>
            <person name="Wang M."/>
            <person name="Wang L."/>
            <person name="Yao B."/>
        </authorList>
    </citation>
    <scope>NUCLEOTIDE SEQUENCE [LARGE SCALE GENOMIC DNA]</scope>
    <source>
        <strain evidence="1">Wuqing</strain>
    </source>
</reference>
<dbReference type="AlphaFoldDB" id="A0A0C2MTT6"/>
<dbReference type="Gene3D" id="3.30.70.270">
    <property type="match status" value="2"/>
</dbReference>
<dbReference type="SUPFAM" id="SSF56672">
    <property type="entry name" value="DNA/RNA polymerases"/>
    <property type="match status" value="1"/>
</dbReference>
<dbReference type="InterPro" id="IPR043502">
    <property type="entry name" value="DNA/RNA_pol_sf"/>
</dbReference>
<name>A0A0C2MTT6_THEKT</name>
<dbReference type="Proteomes" id="UP000031668">
    <property type="component" value="Unassembled WGS sequence"/>
</dbReference>
<dbReference type="PANTHER" id="PTHR37984:SF5">
    <property type="entry name" value="PROTEIN NYNRIN-LIKE"/>
    <property type="match status" value="1"/>
</dbReference>
<dbReference type="InterPro" id="IPR043128">
    <property type="entry name" value="Rev_trsase/Diguanyl_cyclase"/>
</dbReference>
<proteinExistence type="predicted"/>
<dbReference type="PANTHER" id="PTHR37984">
    <property type="entry name" value="PROTEIN CBG26694"/>
    <property type="match status" value="1"/>
</dbReference>